<dbReference type="Proteomes" id="UP001163846">
    <property type="component" value="Unassembled WGS sequence"/>
</dbReference>
<feature type="chain" id="PRO_5041267725" evidence="1">
    <location>
        <begin position="33"/>
        <end position="246"/>
    </location>
</feature>
<gene>
    <name evidence="2" type="ORF">F5878DRAFT_451221</name>
</gene>
<evidence type="ECO:0000313" key="3">
    <source>
        <dbReference type="Proteomes" id="UP001163846"/>
    </source>
</evidence>
<evidence type="ECO:0000256" key="1">
    <source>
        <dbReference type="SAM" id="SignalP"/>
    </source>
</evidence>
<protein>
    <submittedName>
        <fullName evidence="2">Uncharacterized protein</fullName>
    </submittedName>
</protein>
<comment type="caution">
    <text evidence="2">The sequence shown here is derived from an EMBL/GenBank/DDBJ whole genome shotgun (WGS) entry which is preliminary data.</text>
</comment>
<evidence type="ECO:0000313" key="2">
    <source>
        <dbReference type="EMBL" id="KAJ3841698.1"/>
    </source>
</evidence>
<keyword evidence="1" id="KW-0732">Signal</keyword>
<dbReference type="AlphaFoldDB" id="A0AA38PF02"/>
<proteinExistence type="predicted"/>
<name>A0AA38PF02_9AGAR</name>
<accession>A0AA38PF02</accession>
<feature type="signal peptide" evidence="1">
    <location>
        <begin position="1"/>
        <end position="32"/>
    </location>
</feature>
<keyword evidence="3" id="KW-1185">Reference proteome</keyword>
<dbReference type="EMBL" id="MU806031">
    <property type="protein sequence ID" value="KAJ3841698.1"/>
    <property type="molecule type" value="Genomic_DNA"/>
</dbReference>
<sequence length="246" mass="28009">MFHNKVLHHFHRFDIKILLLITLAALASVTCAVPITPSPNDQSSIRSVLTTIEPRAFEDALQKVHDFTSTVCTSLWRQIVSPDSYESLRHQDSKRYREFLDDARERNAVLSEQSIAGEALANIDGPLRYKFCPANDEHRLDVSNQIEDATCIVGTVERVLSSYASERGVVHLEPREVAGTIPASFFFHVHINSKLQFYDSDGKRRSVGPCNLYIQTWPWLEWVALFSHDGTMIHHDIVDNRPGRRA</sequence>
<reference evidence="2" key="1">
    <citation type="submission" date="2022-08" db="EMBL/GenBank/DDBJ databases">
        <authorList>
            <consortium name="DOE Joint Genome Institute"/>
            <person name="Min B."/>
            <person name="Riley R."/>
            <person name="Sierra-Patev S."/>
            <person name="Naranjo-Ortiz M."/>
            <person name="Looney B."/>
            <person name="Konkel Z."/>
            <person name="Slot J.C."/>
            <person name="Sakamoto Y."/>
            <person name="Steenwyk J.L."/>
            <person name="Rokas A."/>
            <person name="Carro J."/>
            <person name="Camarero S."/>
            <person name="Ferreira P."/>
            <person name="Molpeceres G."/>
            <person name="Ruiz-Duenas F.J."/>
            <person name="Serrano A."/>
            <person name="Henrissat B."/>
            <person name="Drula E."/>
            <person name="Hughes K.W."/>
            <person name="Mata J.L."/>
            <person name="Ishikawa N.K."/>
            <person name="Vargas-Isla R."/>
            <person name="Ushijima S."/>
            <person name="Smith C.A."/>
            <person name="Ahrendt S."/>
            <person name="Andreopoulos W."/>
            <person name="He G."/>
            <person name="Labutti K."/>
            <person name="Lipzen A."/>
            <person name="Ng V."/>
            <person name="Sandor L."/>
            <person name="Barry K."/>
            <person name="Martinez A.T."/>
            <person name="Xiao Y."/>
            <person name="Gibbons J.G."/>
            <person name="Terashima K."/>
            <person name="Hibbett D.S."/>
            <person name="Grigoriev I.V."/>
        </authorList>
    </citation>
    <scope>NUCLEOTIDE SEQUENCE</scope>
    <source>
        <strain evidence="2">TFB9207</strain>
    </source>
</reference>
<organism evidence="2 3">
    <name type="scientific">Lentinula raphanica</name>
    <dbReference type="NCBI Taxonomy" id="153919"/>
    <lineage>
        <taxon>Eukaryota</taxon>
        <taxon>Fungi</taxon>
        <taxon>Dikarya</taxon>
        <taxon>Basidiomycota</taxon>
        <taxon>Agaricomycotina</taxon>
        <taxon>Agaricomycetes</taxon>
        <taxon>Agaricomycetidae</taxon>
        <taxon>Agaricales</taxon>
        <taxon>Marasmiineae</taxon>
        <taxon>Omphalotaceae</taxon>
        <taxon>Lentinula</taxon>
    </lineage>
</organism>